<dbReference type="EMBL" id="CP014168">
    <property type="protein sequence ID" value="AOH83545.1"/>
    <property type="molecule type" value="Genomic_DNA"/>
</dbReference>
<proteinExistence type="predicted"/>
<reference evidence="2 3" key="1">
    <citation type="submission" date="2016-01" db="EMBL/GenBank/DDBJ databases">
        <title>Complete genome and mega plasmid sequence of Sphingomonas panacis DCY99 elicits systemic resistance in rice to Xanthomonas oryzae.</title>
        <authorList>
            <person name="Kim Y.J."/>
            <person name="Yang D.C."/>
            <person name="Sing P."/>
        </authorList>
    </citation>
    <scope>NUCLEOTIDE SEQUENCE [LARGE SCALE GENOMIC DNA]</scope>
    <source>
        <strain evidence="2 3">DCY99</strain>
    </source>
</reference>
<accession>A0A1B3Z7Y5</accession>
<dbReference type="AlphaFoldDB" id="A0A1B3Z7Y5"/>
<keyword evidence="3" id="KW-1185">Reference proteome</keyword>
<evidence type="ECO:0000256" key="1">
    <source>
        <dbReference type="SAM" id="MobiDB-lite"/>
    </source>
</evidence>
<protein>
    <submittedName>
        <fullName evidence="2">Uncharacterized protein</fullName>
    </submittedName>
</protein>
<dbReference type="Proteomes" id="UP000094256">
    <property type="component" value="Chromosome"/>
</dbReference>
<feature type="region of interest" description="Disordered" evidence="1">
    <location>
        <begin position="243"/>
        <end position="281"/>
    </location>
</feature>
<feature type="compositionally biased region" description="Polar residues" evidence="1">
    <location>
        <begin position="256"/>
        <end position="266"/>
    </location>
</feature>
<name>A0A1B3Z7Y5_9SPHN</name>
<dbReference type="KEGG" id="span:AWL63_05740"/>
<gene>
    <name evidence="2" type="ORF">AWL63_05740</name>
</gene>
<sequence>MGETMTLRAILGRGVLAGWVLGMAGCATPPVKPPPVVATVPPPPPQMPAGGYIGMKIPHKLADGTYVTPNIANTDQAAVWHLRNALNVAALGCDHAGGGIVEPYNAWLTTHAAVLDHYLQAYRHEWQATGWWDWERVYDNNQTRIYNFYSQPTMRAAFCAVARGEIAQVGQVADADLPAFARKALLRLDKPFVDFYAAFDAWRDYYEPAPPPVVRTIDTPIAVATPAPVATLDGNAPVTLGTMPLSAPTPGDTPVASATPSPQATGSAPLAGVVPPAATAP</sequence>
<evidence type="ECO:0000313" key="2">
    <source>
        <dbReference type="EMBL" id="AOH83545.1"/>
    </source>
</evidence>
<evidence type="ECO:0000313" key="3">
    <source>
        <dbReference type="Proteomes" id="UP000094256"/>
    </source>
</evidence>
<organism evidence="2 3">
    <name type="scientific">Sphingomonas panacis</name>
    <dbReference type="NCBI Taxonomy" id="1560345"/>
    <lineage>
        <taxon>Bacteria</taxon>
        <taxon>Pseudomonadati</taxon>
        <taxon>Pseudomonadota</taxon>
        <taxon>Alphaproteobacteria</taxon>
        <taxon>Sphingomonadales</taxon>
        <taxon>Sphingomonadaceae</taxon>
        <taxon>Sphingomonas</taxon>
    </lineage>
</organism>